<dbReference type="AlphaFoldDB" id="A0A139HPK3"/>
<name>A0A139HPK3_9PEZI</name>
<comment type="caution">
    <text evidence="1">The sequence shown here is derived from an EMBL/GenBank/DDBJ whole genome shotgun (WGS) entry which is preliminary data.</text>
</comment>
<keyword evidence="2" id="KW-1185">Reference proteome</keyword>
<protein>
    <submittedName>
        <fullName evidence="1">Uncharacterized protein</fullName>
    </submittedName>
</protein>
<accession>A0A139HPK3</accession>
<gene>
    <name evidence="1" type="ORF">AC578_3592</name>
</gene>
<evidence type="ECO:0000313" key="1">
    <source>
        <dbReference type="EMBL" id="KXT04411.1"/>
    </source>
</evidence>
<reference evidence="1 2" key="1">
    <citation type="submission" date="2015-07" db="EMBL/GenBank/DDBJ databases">
        <title>Comparative genomics of the Sigatoka disease complex on banana suggests a link between parallel evolutionary changes in Pseudocercospora fijiensis and Pseudocercospora eumusae and increased virulence on the banana host.</title>
        <authorList>
            <person name="Chang T.-C."/>
            <person name="Salvucci A."/>
            <person name="Crous P.W."/>
            <person name="Stergiopoulos I."/>
        </authorList>
    </citation>
    <scope>NUCLEOTIDE SEQUENCE [LARGE SCALE GENOMIC DNA]</scope>
    <source>
        <strain evidence="1 2">CBS 114824</strain>
    </source>
</reference>
<dbReference type="Proteomes" id="UP000070133">
    <property type="component" value="Unassembled WGS sequence"/>
</dbReference>
<organism evidence="1 2">
    <name type="scientific">Pseudocercospora eumusae</name>
    <dbReference type="NCBI Taxonomy" id="321146"/>
    <lineage>
        <taxon>Eukaryota</taxon>
        <taxon>Fungi</taxon>
        <taxon>Dikarya</taxon>
        <taxon>Ascomycota</taxon>
        <taxon>Pezizomycotina</taxon>
        <taxon>Dothideomycetes</taxon>
        <taxon>Dothideomycetidae</taxon>
        <taxon>Mycosphaerellales</taxon>
        <taxon>Mycosphaerellaceae</taxon>
        <taxon>Pseudocercospora</taxon>
    </lineage>
</organism>
<sequence length="75" mass="8375">MVANGRVGQLRNTFWSKYTLKLTLAEILKTISNMTAGQIEVESIMAENDDQADAALQGARYADTPKESWLLRTQT</sequence>
<proteinExistence type="predicted"/>
<evidence type="ECO:0000313" key="2">
    <source>
        <dbReference type="Proteomes" id="UP000070133"/>
    </source>
</evidence>
<dbReference type="EMBL" id="LFZN01000021">
    <property type="protein sequence ID" value="KXT04411.1"/>
    <property type="molecule type" value="Genomic_DNA"/>
</dbReference>